<dbReference type="Proteomes" id="UP001244011">
    <property type="component" value="Unassembled WGS sequence"/>
</dbReference>
<gene>
    <name evidence="1" type="ORF">QBC33DRAFT_606649</name>
</gene>
<dbReference type="RefSeq" id="XP_060285221.1">
    <property type="nucleotide sequence ID" value="XM_060432309.1"/>
</dbReference>
<dbReference type="EMBL" id="MU839004">
    <property type="protein sequence ID" value="KAK1769008.1"/>
    <property type="molecule type" value="Genomic_DNA"/>
</dbReference>
<name>A0AAJ0C4L0_9PEZI</name>
<comment type="caution">
    <text evidence="1">The sequence shown here is derived from an EMBL/GenBank/DDBJ whole genome shotgun (WGS) entry which is preliminary data.</text>
</comment>
<organism evidence="1 2">
    <name type="scientific">Phialemonium atrogriseum</name>
    <dbReference type="NCBI Taxonomy" id="1093897"/>
    <lineage>
        <taxon>Eukaryota</taxon>
        <taxon>Fungi</taxon>
        <taxon>Dikarya</taxon>
        <taxon>Ascomycota</taxon>
        <taxon>Pezizomycotina</taxon>
        <taxon>Sordariomycetes</taxon>
        <taxon>Sordariomycetidae</taxon>
        <taxon>Cephalothecales</taxon>
        <taxon>Cephalothecaceae</taxon>
        <taxon>Phialemonium</taxon>
    </lineage>
</organism>
<dbReference type="GeneID" id="85315496"/>
<protein>
    <submittedName>
        <fullName evidence="1">Uncharacterized protein</fullName>
    </submittedName>
</protein>
<dbReference type="AlphaFoldDB" id="A0AAJ0C4L0"/>
<evidence type="ECO:0000313" key="1">
    <source>
        <dbReference type="EMBL" id="KAK1769008.1"/>
    </source>
</evidence>
<accession>A0AAJ0C4L0</accession>
<keyword evidence="2" id="KW-1185">Reference proteome</keyword>
<proteinExistence type="predicted"/>
<sequence>MALYKIEAGVIYSISVLQALPFPDSSTRSSCFSTRYKDPPPSTFWNLSGILPLSKDDSDAGPGNYHISAVNATGSILSAQIPIGYWLQSKIEGNLLFVAHLSAYLPTRHAGTVPESRLSQPSRRVWHKWGPGLTFGSQP</sequence>
<reference evidence="1" key="1">
    <citation type="submission" date="2023-06" db="EMBL/GenBank/DDBJ databases">
        <title>Genome-scale phylogeny and comparative genomics of the fungal order Sordariales.</title>
        <authorList>
            <consortium name="Lawrence Berkeley National Laboratory"/>
            <person name="Hensen N."/>
            <person name="Bonometti L."/>
            <person name="Westerberg I."/>
            <person name="Brannstrom I.O."/>
            <person name="Guillou S."/>
            <person name="Cros-Aarteil S."/>
            <person name="Calhoun S."/>
            <person name="Haridas S."/>
            <person name="Kuo A."/>
            <person name="Mondo S."/>
            <person name="Pangilinan J."/>
            <person name="Riley R."/>
            <person name="Labutti K."/>
            <person name="Andreopoulos B."/>
            <person name="Lipzen A."/>
            <person name="Chen C."/>
            <person name="Yanf M."/>
            <person name="Daum C."/>
            <person name="Ng V."/>
            <person name="Clum A."/>
            <person name="Steindorff A."/>
            <person name="Ohm R."/>
            <person name="Martin F."/>
            <person name="Silar P."/>
            <person name="Natvig D."/>
            <person name="Lalanne C."/>
            <person name="Gautier V."/>
            <person name="Ament-Velasquez S.L."/>
            <person name="Kruys A."/>
            <person name="Hutchinson M.I."/>
            <person name="Powell A.J."/>
            <person name="Barry K."/>
            <person name="Miller A.N."/>
            <person name="Grigoriev I.V."/>
            <person name="Debuchy R."/>
            <person name="Gladieux P."/>
            <person name="Thoren M.H."/>
            <person name="Johannesson H."/>
        </authorList>
    </citation>
    <scope>NUCLEOTIDE SEQUENCE</scope>
    <source>
        <strain evidence="1">8032-3</strain>
    </source>
</reference>
<evidence type="ECO:0000313" key="2">
    <source>
        <dbReference type="Proteomes" id="UP001244011"/>
    </source>
</evidence>